<protein>
    <submittedName>
        <fullName evidence="3">Peptidase family S41</fullName>
    </submittedName>
</protein>
<dbReference type="SUPFAM" id="SSF52096">
    <property type="entry name" value="ClpP/crotonase"/>
    <property type="match status" value="1"/>
</dbReference>
<organism evidence="3 4">
    <name type="scientific">Chitinophaga filiformis</name>
    <name type="common">Myxococcus filiformis</name>
    <name type="synonym">Flexibacter filiformis</name>
    <dbReference type="NCBI Taxonomy" id="104663"/>
    <lineage>
        <taxon>Bacteria</taxon>
        <taxon>Pseudomonadati</taxon>
        <taxon>Bacteroidota</taxon>
        <taxon>Chitinophagia</taxon>
        <taxon>Chitinophagales</taxon>
        <taxon>Chitinophagaceae</taxon>
        <taxon>Chitinophaga</taxon>
    </lineage>
</organism>
<dbReference type="Pfam" id="PF03572">
    <property type="entry name" value="Peptidase_S41"/>
    <property type="match status" value="1"/>
</dbReference>
<evidence type="ECO:0000256" key="1">
    <source>
        <dbReference type="SAM" id="SignalP"/>
    </source>
</evidence>
<accession>A0A1G7ND87</accession>
<keyword evidence="1" id="KW-0732">Signal</keyword>
<dbReference type="STRING" id="104663.SAMN04488121_102737"/>
<dbReference type="PANTHER" id="PTHR32060">
    <property type="entry name" value="TAIL-SPECIFIC PROTEASE"/>
    <property type="match status" value="1"/>
</dbReference>
<dbReference type="Gene3D" id="3.90.226.10">
    <property type="entry name" value="2-enoyl-CoA Hydratase, Chain A, domain 1"/>
    <property type="match status" value="1"/>
</dbReference>
<dbReference type="OrthoDB" id="5480566at2"/>
<dbReference type="RefSeq" id="WP_089831341.1">
    <property type="nucleotide sequence ID" value="NZ_FNBN01000002.1"/>
</dbReference>
<feature type="domain" description="Tail specific protease" evidence="2">
    <location>
        <begin position="235"/>
        <end position="378"/>
    </location>
</feature>
<dbReference type="InterPro" id="IPR005151">
    <property type="entry name" value="Tail-specific_protease"/>
</dbReference>
<dbReference type="GO" id="GO:0006508">
    <property type="term" value="P:proteolysis"/>
    <property type="evidence" value="ECO:0007669"/>
    <property type="project" value="InterPro"/>
</dbReference>
<dbReference type="GO" id="GO:0008236">
    <property type="term" value="F:serine-type peptidase activity"/>
    <property type="evidence" value="ECO:0007669"/>
    <property type="project" value="InterPro"/>
</dbReference>
<dbReference type="AlphaFoldDB" id="A0A1G7ND87"/>
<dbReference type="Proteomes" id="UP000199045">
    <property type="component" value="Unassembled WGS sequence"/>
</dbReference>
<dbReference type="GO" id="GO:0004175">
    <property type="term" value="F:endopeptidase activity"/>
    <property type="evidence" value="ECO:0007669"/>
    <property type="project" value="TreeGrafter"/>
</dbReference>
<proteinExistence type="predicted"/>
<evidence type="ECO:0000313" key="4">
    <source>
        <dbReference type="Proteomes" id="UP000199045"/>
    </source>
</evidence>
<reference evidence="3 4" key="1">
    <citation type="submission" date="2016-10" db="EMBL/GenBank/DDBJ databases">
        <authorList>
            <person name="de Groot N.N."/>
        </authorList>
    </citation>
    <scope>NUCLEOTIDE SEQUENCE [LARGE SCALE GENOMIC DNA]</scope>
    <source>
        <strain evidence="3 4">DSM 527</strain>
    </source>
</reference>
<sequence>MFTRLIKLLPAIIFICCAHLASAQRGNSLKADLQLLKTKLETIHPALYEYTAQARMEQLFDSCYQQLNDDTDDRQFYGIVKVLLSAVKDGHLSTGASPRFSQTIHTENSYLPLITYFKSDSIFIVNSIDNKIPAGSRLISVNSHPADAMRQKMYDYLMSDGYSTSKKALILNQIFYFYYYLSYGYSAGFTVEYISSSGEPSTVSLPAVEEKVINTLKISEEEKPLLSATFTEDNICILNIRTFGADDLQQAKLDYPAFLEKTFRRIKQDKVQKLIIDLRDNGGGRDAYGVMLYSYLTKQAFRYYSYLEKDKKKLSGKPGLGIQRPAALPYSGAVWILTGGNTFSAAAEFCAVAYSNHRATFIGEETGGGYEGNHSGQMIQVELPSSKVTVWIPTIKYVMDVIPAKYPGHGIIPHLQVQPSAMEYLQHEDRVLKEALSEARSR</sequence>
<evidence type="ECO:0000259" key="2">
    <source>
        <dbReference type="Pfam" id="PF03572"/>
    </source>
</evidence>
<dbReference type="GO" id="GO:0030288">
    <property type="term" value="C:outer membrane-bounded periplasmic space"/>
    <property type="evidence" value="ECO:0007669"/>
    <property type="project" value="TreeGrafter"/>
</dbReference>
<evidence type="ECO:0000313" key="3">
    <source>
        <dbReference type="EMBL" id="SDF71299.1"/>
    </source>
</evidence>
<dbReference type="EMBL" id="FNBN01000002">
    <property type="protein sequence ID" value="SDF71299.1"/>
    <property type="molecule type" value="Genomic_DNA"/>
</dbReference>
<dbReference type="GO" id="GO:0007165">
    <property type="term" value="P:signal transduction"/>
    <property type="evidence" value="ECO:0007669"/>
    <property type="project" value="TreeGrafter"/>
</dbReference>
<feature type="chain" id="PRO_5011649296" evidence="1">
    <location>
        <begin position="24"/>
        <end position="442"/>
    </location>
</feature>
<feature type="signal peptide" evidence="1">
    <location>
        <begin position="1"/>
        <end position="23"/>
    </location>
</feature>
<gene>
    <name evidence="3" type="ORF">SAMN04488121_102737</name>
</gene>
<dbReference type="PANTHER" id="PTHR32060:SF30">
    <property type="entry name" value="CARBOXY-TERMINAL PROCESSING PROTEASE CTPA"/>
    <property type="match status" value="1"/>
</dbReference>
<name>A0A1G7ND87_CHIFI</name>
<dbReference type="InterPro" id="IPR029045">
    <property type="entry name" value="ClpP/crotonase-like_dom_sf"/>
</dbReference>